<organism evidence="2 3">
    <name type="scientific">Plasticicumulans lactativorans</name>
    <dbReference type="NCBI Taxonomy" id="1133106"/>
    <lineage>
        <taxon>Bacteria</taxon>
        <taxon>Pseudomonadati</taxon>
        <taxon>Pseudomonadota</taxon>
        <taxon>Gammaproteobacteria</taxon>
        <taxon>Candidatus Competibacteraceae</taxon>
        <taxon>Plasticicumulans</taxon>
    </lineage>
</organism>
<dbReference type="RefSeq" id="WP_132539759.1">
    <property type="nucleotide sequence ID" value="NZ_SLWY01000005.1"/>
</dbReference>
<protein>
    <submittedName>
        <fullName evidence="2">Putative membrane-anchored protein</fullName>
    </submittedName>
</protein>
<keyword evidence="1" id="KW-0812">Transmembrane</keyword>
<comment type="caution">
    <text evidence="2">The sequence shown here is derived from an EMBL/GenBank/DDBJ whole genome shotgun (WGS) entry which is preliminary data.</text>
</comment>
<evidence type="ECO:0000313" key="3">
    <source>
        <dbReference type="Proteomes" id="UP000295765"/>
    </source>
</evidence>
<gene>
    <name evidence="2" type="ORF">EV699_105170</name>
</gene>
<dbReference type="EMBL" id="SLWY01000005">
    <property type="protein sequence ID" value="TCO82380.1"/>
    <property type="molecule type" value="Genomic_DNA"/>
</dbReference>
<keyword evidence="1" id="KW-1133">Transmembrane helix</keyword>
<sequence>MIELSSPRGVVPGPRQHPLRLGLDREIHARPYQELRAPLRATQLALYTGPGGAAADREHVARLCEDFGARPPAIDAVHYSVDFGLFRLKWERYSEFSAYTFTVPGRFVHGFERPAIERVPLAWLAELPGELIAATHVSVEHADAPAEHPDDLRVQFGTSNLAAARVMSDAATVWSDFRVHPDGYGRILILDSHTTPRQLGRLIQRLFDIECYRMLAMLSFPLARTTSPEVSRMELRIAQLTERIAAGPTGLENEQAILADLGQLAAESERTVAGTSYRFAASRAYAKLVQRRITELREERLEGVQMIGEFMERRFSPAMNTIEALETRLTSLSERVHRAATLLRTRIDVALEAQNRDLLASMDRRAHLQLRLQETVEGLSVVVLSYYSVGLAGYAFKALAKLGLPLNPDLATGLTIPLAVIGVWLGVGRMRARLTAGEH</sequence>
<name>A0A4V2SD83_9GAMM</name>
<evidence type="ECO:0000256" key="1">
    <source>
        <dbReference type="SAM" id="Phobius"/>
    </source>
</evidence>
<proteinExistence type="predicted"/>
<dbReference type="OrthoDB" id="9767470at2"/>
<dbReference type="AlphaFoldDB" id="A0A4V2SD83"/>
<keyword evidence="3" id="KW-1185">Reference proteome</keyword>
<dbReference type="Pfam" id="PF11902">
    <property type="entry name" value="DUF3422"/>
    <property type="match status" value="1"/>
</dbReference>
<keyword evidence="1" id="KW-0472">Membrane</keyword>
<dbReference type="Proteomes" id="UP000295765">
    <property type="component" value="Unassembled WGS sequence"/>
</dbReference>
<evidence type="ECO:0000313" key="2">
    <source>
        <dbReference type="EMBL" id="TCO82380.1"/>
    </source>
</evidence>
<reference evidence="2 3" key="1">
    <citation type="submission" date="2019-03" db="EMBL/GenBank/DDBJ databases">
        <title>Genomic Encyclopedia of Type Strains, Phase IV (KMG-IV): sequencing the most valuable type-strain genomes for metagenomic binning, comparative biology and taxonomic classification.</title>
        <authorList>
            <person name="Goeker M."/>
        </authorList>
    </citation>
    <scope>NUCLEOTIDE SEQUENCE [LARGE SCALE GENOMIC DNA]</scope>
    <source>
        <strain evidence="2 3">DSM 25287</strain>
    </source>
</reference>
<accession>A0A4V2SD83</accession>
<feature type="transmembrane region" description="Helical" evidence="1">
    <location>
        <begin position="408"/>
        <end position="427"/>
    </location>
</feature>
<dbReference type="InterPro" id="IPR021830">
    <property type="entry name" value="DUF3422"/>
</dbReference>